<proteinExistence type="predicted"/>
<keyword evidence="3" id="KW-1185">Reference proteome</keyword>
<dbReference type="AlphaFoldDB" id="A0ABD2L9U2"/>
<accession>A0ABD2L9U2</accession>
<keyword evidence="1" id="KW-0812">Transmembrane</keyword>
<feature type="transmembrane region" description="Helical" evidence="1">
    <location>
        <begin position="90"/>
        <end position="117"/>
    </location>
</feature>
<reference evidence="2 3" key="1">
    <citation type="submission" date="2024-10" db="EMBL/GenBank/DDBJ databases">
        <authorList>
            <person name="Kim D."/>
        </authorList>
    </citation>
    <scope>NUCLEOTIDE SEQUENCE [LARGE SCALE GENOMIC DNA]</scope>
    <source>
        <strain evidence="2">BH-2024</strain>
    </source>
</reference>
<protein>
    <submittedName>
        <fullName evidence="2">Uncharacterized protein</fullName>
    </submittedName>
</protein>
<sequence length="126" mass="14305">MVDIPLGNWKRRTAHTRKKFAFHPKCQMLMRFLQLATTAKATKNTPAALIFHRLLLPKLELYSMSFLTLLSITVCAAGKSLFFPLVMSQFAIFLLPPLFVGSALAWFFCLLSSLASFSSFTDRHFN</sequence>
<keyword evidence="1" id="KW-0472">Membrane</keyword>
<evidence type="ECO:0000313" key="2">
    <source>
        <dbReference type="EMBL" id="KAL3111904.1"/>
    </source>
</evidence>
<feature type="transmembrane region" description="Helical" evidence="1">
    <location>
        <begin position="61"/>
        <end position="78"/>
    </location>
</feature>
<organism evidence="2 3">
    <name type="scientific">Heterodera trifolii</name>
    <dbReference type="NCBI Taxonomy" id="157864"/>
    <lineage>
        <taxon>Eukaryota</taxon>
        <taxon>Metazoa</taxon>
        <taxon>Ecdysozoa</taxon>
        <taxon>Nematoda</taxon>
        <taxon>Chromadorea</taxon>
        <taxon>Rhabditida</taxon>
        <taxon>Tylenchina</taxon>
        <taxon>Tylenchomorpha</taxon>
        <taxon>Tylenchoidea</taxon>
        <taxon>Heteroderidae</taxon>
        <taxon>Heteroderinae</taxon>
        <taxon>Heterodera</taxon>
    </lineage>
</organism>
<dbReference type="EMBL" id="JBICBT010000491">
    <property type="protein sequence ID" value="KAL3111904.1"/>
    <property type="molecule type" value="Genomic_DNA"/>
</dbReference>
<gene>
    <name evidence="2" type="ORF">niasHT_015102</name>
</gene>
<evidence type="ECO:0000256" key="1">
    <source>
        <dbReference type="SAM" id="Phobius"/>
    </source>
</evidence>
<comment type="caution">
    <text evidence="2">The sequence shown here is derived from an EMBL/GenBank/DDBJ whole genome shotgun (WGS) entry which is preliminary data.</text>
</comment>
<evidence type="ECO:0000313" key="3">
    <source>
        <dbReference type="Proteomes" id="UP001620626"/>
    </source>
</evidence>
<keyword evidence="1" id="KW-1133">Transmembrane helix</keyword>
<name>A0ABD2L9U2_9BILA</name>
<dbReference type="Proteomes" id="UP001620626">
    <property type="component" value="Unassembled WGS sequence"/>
</dbReference>